<sequence>MKTNYYSITLIFALCIVTLQACSDNSSGSEGGEKVEVTGTIQAPDGSTPLAGATVFIPKGGANKAIASKAKASPLATTMEGECPEPAESYAAFTCTNADGSFTFNIPVSGSSVTLKITKGIFSFEQNININDSDGTLGEIVMPSTQESLDGEVAVVEGSYDRMQDILAKVGFGEVGTDEANFNYGRLVPGTEQFDIYNYTSKLFEDADGDGQKDLFNYDIIFINCGASESPLNEKVSTHTHSHLHAKSSDGAALLSTEDRTALKDFVESGGILYTTDWAYDYIEQVFPSYIDYYGSDDTPADEPEGENFAQSGNAGIETDGLILQPNMESWLANVDCFDGESCLNADNTVHITDFLGGWAVIDGPHASADVTQWVEGNVEWGGESGVRPLTVSFQAGDGSVFYSSYHTVESEHTPNWRPQERLLQYLVFE</sequence>
<evidence type="ECO:0008006" key="4">
    <source>
        <dbReference type="Google" id="ProtNLM"/>
    </source>
</evidence>
<feature type="chain" id="PRO_5045603402" description="Carboxypeptidase regulatory-like domain-containing protein" evidence="1">
    <location>
        <begin position="22"/>
        <end position="430"/>
    </location>
</feature>
<gene>
    <name evidence="2" type="ORF">J6I44_16705</name>
</gene>
<comment type="caution">
    <text evidence="2">The sequence shown here is derived from an EMBL/GenBank/DDBJ whole genome shotgun (WGS) entry which is preliminary data.</text>
</comment>
<proteinExistence type="predicted"/>
<dbReference type="EMBL" id="JAGGJA010000013">
    <property type="protein sequence ID" value="MCW9708505.1"/>
    <property type="molecule type" value="Genomic_DNA"/>
</dbReference>
<evidence type="ECO:0000313" key="3">
    <source>
        <dbReference type="Proteomes" id="UP001207918"/>
    </source>
</evidence>
<dbReference type="Proteomes" id="UP001207918">
    <property type="component" value="Unassembled WGS sequence"/>
</dbReference>
<accession>A0ABT3PRL5</accession>
<protein>
    <recommendedName>
        <fullName evidence="4">Carboxypeptidase regulatory-like domain-containing protein</fullName>
    </recommendedName>
</protein>
<name>A0ABT3PRL5_9BACT</name>
<dbReference type="PROSITE" id="PS51257">
    <property type="entry name" value="PROKAR_LIPOPROTEIN"/>
    <property type="match status" value="1"/>
</dbReference>
<keyword evidence="1" id="KW-0732">Signal</keyword>
<evidence type="ECO:0000313" key="2">
    <source>
        <dbReference type="EMBL" id="MCW9708505.1"/>
    </source>
</evidence>
<reference evidence="2 3" key="1">
    <citation type="submission" date="2021-03" db="EMBL/GenBank/DDBJ databases">
        <title>Aliifodinibius sp. nov., a new bacterium isolated from saline soil.</title>
        <authorList>
            <person name="Galisteo C."/>
            <person name="De La Haba R."/>
            <person name="Sanchez-Porro C."/>
            <person name="Ventosa A."/>
        </authorList>
    </citation>
    <scope>NUCLEOTIDE SEQUENCE [LARGE SCALE GENOMIC DNA]</scope>
    <source>
        <strain evidence="2 3">1BSP15-2V2</strain>
    </source>
</reference>
<organism evidence="2 3">
    <name type="scientific">Fodinibius salsisoli</name>
    <dbReference type="NCBI Taxonomy" id="2820877"/>
    <lineage>
        <taxon>Bacteria</taxon>
        <taxon>Pseudomonadati</taxon>
        <taxon>Balneolota</taxon>
        <taxon>Balneolia</taxon>
        <taxon>Balneolales</taxon>
        <taxon>Balneolaceae</taxon>
        <taxon>Fodinibius</taxon>
    </lineage>
</organism>
<feature type="signal peptide" evidence="1">
    <location>
        <begin position="1"/>
        <end position="21"/>
    </location>
</feature>
<keyword evidence="3" id="KW-1185">Reference proteome</keyword>
<dbReference type="RefSeq" id="WP_265767289.1">
    <property type="nucleotide sequence ID" value="NZ_JAGGJA010000013.1"/>
</dbReference>
<evidence type="ECO:0000256" key="1">
    <source>
        <dbReference type="SAM" id="SignalP"/>
    </source>
</evidence>